<proteinExistence type="predicted"/>
<name>A0ABQ2N9V7_9ACTN</name>
<evidence type="ECO:0000313" key="1">
    <source>
        <dbReference type="EMBL" id="GGO88036.1"/>
    </source>
</evidence>
<dbReference type="EMBL" id="BMNI01000002">
    <property type="protein sequence ID" value="GGO88036.1"/>
    <property type="molecule type" value="Genomic_DNA"/>
</dbReference>
<dbReference type="RefSeq" id="WP_188783272.1">
    <property type="nucleotide sequence ID" value="NZ_BMNI01000002.1"/>
</dbReference>
<evidence type="ECO:0000313" key="2">
    <source>
        <dbReference type="Proteomes" id="UP000655410"/>
    </source>
</evidence>
<gene>
    <name evidence="1" type="ORF">GCM10011584_14100</name>
</gene>
<reference evidence="2" key="1">
    <citation type="journal article" date="2019" name="Int. J. Syst. Evol. Microbiol.">
        <title>The Global Catalogue of Microorganisms (GCM) 10K type strain sequencing project: providing services to taxonomists for standard genome sequencing and annotation.</title>
        <authorList>
            <consortium name="The Broad Institute Genomics Platform"/>
            <consortium name="The Broad Institute Genome Sequencing Center for Infectious Disease"/>
            <person name="Wu L."/>
            <person name="Ma J."/>
        </authorList>
    </citation>
    <scope>NUCLEOTIDE SEQUENCE [LARGE SCALE GENOMIC DNA]</scope>
    <source>
        <strain evidence="2">CGMCC 4.7371</strain>
    </source>
</reference>
<keyword evidence="2" id="KW-1185">Reference proteome</keyword>
<accession>A0ABQ2N9V7</accession>
<sequence length="71" mass="7566">MKSPVLSALFGLVLVLSLSDRDWRAATLAVLLITCQLPAQRRGEPVWSRALRIGVAVGAAALVVSWLVSVP</sequence>
<protein>
    <submittedName>
        <fullName evidence="1">Uncharacterized protein</fullName>
    </submittedName>
</protein>
<dbReference type="Proteomes" id="UP000655410">
    <property type="component" value="Unassembled WGS sequence"/>
</dbReference>
<comment type="caution">
    <text evidence="1">The sequence shown here is derived from an EMBL/GenBank/DDBJ whole genome shotgun (WGS) entry which is preliminary data.</text>
</comment>
<organism evidence="1 2">
    <name type="scientific">Nocardioides phosphati</name>
    <dbReference type="NCBI Taxonomy" id="1867775"/>
    <lineage>
        <taxon>Bacteria</taxon>
        <taxon>Bacillati</taxon>
        <taxon>Actinomycetota</taxon>
        <taxon>Actinomycetes</taxon>
        <taxon>Propionibacteriales</taxon>
        <taxon>Nocardioidaceae</taxon>
        <taxon>Nocardioides</taxon>
    </lineage>
</organism>